<evidence type="ECO:0008006" key="2">
    <source>
        <dbReference type="Google" id="ProtNLM"/>
    </source>
</evidence>
<evidence type="ECO:0000313" key="1">
    <source>
        <dbReference type="EMBL" id="KAL0448533.1"/>
    </source>
</evidence>
<name>A0AAW2X401_9LAMI</name>
<dbReference type="EMBL" id="JACGWN010000005">
    <property type="protein sequence ID" value="KAL0448533.1"/>
    <property type="molecule type" value="Genomic_DNA"/>
</dbReference>
<gene>
    <name evidence="1" type="ORF">Slati_1409700</name>
</gene>
<comment type="caution">
    <text evidence="1">The sequence shown here is derived from an EMBL/GenBank/DDBJ whole genome shotgun (WGS) entry which is preliminary data.</text>
</comment>
<dbReference type="AlphaFoldDB" id="A0AAW2X401"/>
<protein>
    <recommendedName>
        <fullName evidence="2">Reverse transcriptase domain-containing protein</fullName>
    </recommendedName>
</protein>
<accession>A0AAW2X401</accession>
<reference evidence="1" key="1">
    <citation type="submission" date="2020-06" db="EMBL/GenBank/DDBJ databases">
        <authorList>
            <person name="Li T."/>
            <person name="Hu X."/>
            <person name="Zhang T."/>
            <person name="Song X."/>
            <person name="Zhang H."/>
            <person name="Dai N."/>
            <person name="Sheng W."/>
            <person name="Hou X."/>
            <person name="Wei L."/>
        </authorList>
    </citation>
    <scope>NUCLEOTIDE SEQUENCE</scope>
    <source>
        <strain evidence="1">KEN1</strain>
        <tissue evidence="1">Leaf</tissue>
    </source>
</reference>
<reference evidence="1" key="2">
    <citation type="journal article" date="2024" name="Plant">
        <title>Genomic evolution and insights into agronomic trait innovations of Sesamum species.</title>
        <authorList>
            <person name="Miao H."/>
            <person name="Wang L."/>
            <person name="Qu L."/>
            <person name="Liu H."/>
            <person name="Sun Y."/>
            <person name="Le M."/>
            <person name="Wang Q."/>
            <person name="Wei S."/>
            <person name="Zheng Y."/>
            <person name="Lin W."/>
            <person name="Duan Y."/>
            <person name="Cao H."/>
            <person name="Xiong S."/>
            <person name="Wang X."/>
            <person name="Wei L."/>
            <person name="Li C."/>
            <person name="Ma Q."/>
            <person name="Ju M."/>
            <person name="Zhao R."/>
            <person name="Li G."/>
            <person name="Mu C."/>
            <person name="Tian Q."/>
            <person name="Mei H."/>
            <person name="Zhang T."/>
            <person name="Gao T."/>
            <person name="Zhang H."/>
        </authorList>
    </citation>
    <scope>NUCLEOTIDE SEQUENCE</scope>
    <source>
        <strain evidence="1">KEN1</strain>
    </source>
</reference>
<sequence>MSRVLTTLLSRSICCRRPLIKNRAGVPTFSLKLFRCLRLTAHSHSAVIEKIRASRLLLAQWNRTSFGNIHRWLRRINDKIYTLLSRRVDMAMKSEIESLKDTTNDLAAKEEVLWKTRHYSLTRLPEEALEDVLASLECRVSEDMNNELIRPFTKEIMQALNQMHPLKFPGPDAFVLGRLITDNVLITYELDFLSHKNWGNHDSKAKAEGDIQGVAVSRLAPQVSHLLFVDDTLIFSQATREALLCVQHILNSYEKASCLMINIGKSGMAFSKNVDATSRTILANILGVMVVPKHDKYLGLPTVVGRSQKAKLYCNLQI</sequence>
<organism evidence="1">
    <name type="scientific">Sesamum latifolium</name>
    <dbReference type="NCBI Taxonomy" id="2727402"/>
    <lineage>
        <taxon>Eukaryota</taxon>
        <taxon>Viridiplantae</taxon>
        <taxon>Streptophyta</taxon>
        <taxon>Embryophyta</taxon>
        <taxon>Tracheophyta</taxon>
        <taxon>Spermatophyta</taxon>
        <taxon>Magnoliopsida</taxon>
        <taxon>eudicotyledons</taxon>
        <taxon>Gunneridae</taxon>
        <taxon>Pentapetalae</taxon>
        <taxon>asterids</taxon>
        <taxon>lamiids</taxon>
        <taxon>Lamiales</taxon>
        <taxon>Pedaliaceae</taxon>
        <taxon>Sesamum</taxon>
    </lineage>
</organism>
<proteinExistence type="predicted"/>